<evidence type="ECO:0000256" key="2">
    <source>
        <dbReference type="ARBA" id="ARBA00022692"/>
    </source>
</evidence>
<dbReference type="Proteomes" id="UP001595719">
    <property type="component" value="Unassembled WGS sequence"/>
</dbReference>
<dbReference type="InterPro" id="IPR010432">
    <property type="entry name" value="RDD"/>
</dbReference>
<accession>A0ABV8WED5</accession>
<keyword evidence="9" id="KW-1185">Reference proteome</keyword>
<dbReference type="InterPro" id="IPR031493">
    <property type="entry name" value="Zinc_ribbon_15"/>
</dbReference>
<dbReference type="RefSeq" id="WP_179002978.1">
    <property type="nucleotide sequence ID" value="NZ_JBHSCO010000006.1"/>
</dbReference>
<evidence type="ECO:0000259" key="7">
    <source>
        <dbReference type="Pfam" id="PF17032"/>
    </source>
</evidence>
<reference evidence="9" key="1">
    <citation type="journal article" date="2019" name="Int. J. Syst. Evol. Microbiol.">
        <title>The Global Catalogue of Microorganisms (GCM) 10K type strain sequencing project: providing services to taxonomists for standard genome sequencing and annotation.</title>
        <authorList>
            <consortium name="The Broad Institute Genomics Platform"/>
            <consortium name="The Broad Institute Genome Sequencing Center for Infectious Disease"/>
            <person name="Wu L."/>
            <person name="Ma J."/>
        </authorList>
    </citation>
    <scope>NUCLEOTIDE SEQUENCE [LARGE SCALE GENOMIC DNA]</scope>
    <source>
        <strain evidence="9">CGMCC 1.15345</strain>
    </source>
</reference>
<evidence type="ECO:0000313" key="8">
    <source>
        <dbReference type="EMBL" id="MFC4393448.1"/>
    </source>
</evidence>
<dbReference type="Pfam" id="PF06271">
    <property type="entry name" value="RDD"/>
    <property type="match status" value="1"/>
</dbReference>
<evidence type="ECO:0000256" key="4">
    <source>
        <dbReference type="ARBA" id="ARBA00023136"/>
    </source>
</evidence>
<keyword evidence="2 5" id="KW-0812">Transmembrane</keyword>
<feature type="domain" description="RDD" evidence="6">
    <location>
        <begin position="98"/>
        <end position="208"/>
    </location>
</feature>
<feature type="transmembrane region" description="Helical" evidence="5">
    <location>
        <begin position="179"/>
        <end position="196"/>
    </location>
</feature>
<dbReference type="Pfam" id="PF17032">
    <property type="entry name" value="Zn_ribbon_15"/>
    <property type="match status" value="1"/>
</dbReference>
<keyword evidence="4 5" id="KW-0472">Membrane</keyword>
<comment type="subcellular location">
    <subcellularLocation>
        <location evidence="1">Membrane</location>
        <topology evidence="1">Multi-pass membrane protein</topology>
    </subcellularLocation>
</comment>
<comment type="caution">
    <text evidence="8">The sequence shown here is derived from an EMBL/GenBank/DDBJ whole genome shotgun (WGS) entry which is preliminary data.</text>
</comment>
<keyword evidence="3 5" id="KW-1133">Transmembrane helix</keyword>
<feature type="domain" description="Zinc-ribbon 15" evidence="7">
    <location>
        <begin position="20"/>
        <end position="65"/>
    </location>
</feature>
<gene>
    <name evidence="8" type="ORF">ACFOY0_20820</name>
</gene>
<evidence type="ECO:0000256" key="5">
    <source>
        <dbReference type="SAM" id="Phobius"/>
    </source>
</evidence>
<evidence type="ECO:0000256" key="1">
    <source>
        <dbReference type="ARBA" id="ARBA00004141"/>
    </source>
</evidence>
<name>A0ABV8WED5_9FLAO</name>
<sequence>MIIYGRKTVQSTIKSGKFDCPNCRRQESYQLKNYQLYFHIFFIPLLKIKELGDELNCFFCNSTYVPGSVLSSHEYDTRNRLGNTSQEENSTIGLVPCDFGKRIGAFVIDLALLYAFNFILIYYIQSGLGFIPLIGFAYFMLCDFLLKGSSVGKLALSIKTVDYNEGKNVLPFYTILRNLIKGLCVFFPFIYLASLLNQDKRALHDLAAQTMVVDK</sequence>
<evidence type="ECO:0000313" key="9">
    <source>
        <dbReference type="Proteomes" id="UP001595719"/>
    </source>
</evidence>
<protein>
    <submittedName>
        <fullName evidence="8">RDD family protein</fullName>
    </submittedName>
</protein>
<proteinExistence type="predicted"/>
<dbReference type="EMBL" id="JBHSCO010000006">
    <property type="protein sequence ID" value="MFC4393448.1"/>
    <property type="molecule type" value="Genomic_DNA"/>
</dbReference>
<organism evidence="8 9">
    <name type="scientific">Flavobacterium quisquiliarum</name>
    <dbReference type="NCBI Taxonomy" id="1834436"/>
    <lineage>
        <taxon>Bacteria</taxon>
        <taxon>Pseudomonadati</taxon>
        <taxon>Bacteroidota</taxon>
        <taxon>Flavobacteriia</taxon>
        <taxon>Flavobacteriales</taxon>
        <taxon>Flavobacteriaceae</taxon>
        <taxon>Flavobacterium</taxon>
    </lineage>
</organism>
<evidence type="ECO:0000259" key="6">
    <source>
        <dbReference type="Pfam" id="PF06271"/>
    </source>
</evidence>
<evidence type="ECO:0000256" key="3">
    <source>
        <dbReference type="ARBA" id="ARBA00022989"/>
    </source>
</evidence>